<gene>
    <name evidence="2" type="ORF">LCGC14_1642640</name>
</gene>
<comment type="caution">
    <text evidence="2">The sequence shown here is derived from an EMBL/GenBank/DDBJ whole genome shotgun (WGS) entry which is preliminary data.</text>
</comment>
<dbReference type="Pfam" id="PF09643">
    <property type="entry name" value="YopX"/>
    <property type="match status" value="1"/>
</dbReference>
<dbReference type="SUPFAM" id="SSF159006">
    <property type="entry name" value="YopX-like"/>
    <property type="match status" value="1"/>
</dbReference>
<dbReference type="NCBIfam" id="TIGR01671">
    <property type="entry name" value="phage_TIGR01671"/>
    <property type="match status" value="1"/>
</dbReference>
<accession>A0A0F9ILN4</accession>
<name>A0A0F9ILN4_9ZZZZ</name>
<dbReference type="EMBL" id="LAZR01013708">
    <property type="protein sequence ID" value="KKM20719.1"/>
    <property type="molecule type" value="Genomic_DNA"/>
</dbReference>
<dbReference type="AlphaFoldDB" id="A0A0F9ILN4"/>
<reference evidence="2" key="1">
    <citation type="journal article" date="2015" name="Nature">
        <title>Complex archaea that bridge the gap between prokaryotes and eukaryotes.</title>
        <authorList>
            <person name="Spang A."/>
            <person name="Saw J.H."/>
            <person name="Jorgensen S.L."/>
            <person name="Zaremba-Niedzwiedzka K."/>
            <person name="Martijn J."/>
            <person name="Lind A.E."/>
            <person name="van Eijk R."/>
            <person name="Schleper C."/>
            <person name="Guy L."/>
            <person name="Ettema T.J."/>
        </authorList>
    </citation>
    <scope>NUCLEOTIDE SEQUENCE</scope>
</reference>
<evidence type="ECO:0000259" key="1">
    <source>
        <dbReference type="Pfam" id="PF09643"/>
    </source>
</evidence>
<proteinExistence type="predicted"/>
<dbReference type="Gene3D" id="2.30.30.290">
    <property type="entry name" value="YopX-like domains"/>
    <property type="match status" value="1"/>
</dbReference>
<dbReference type="InterPro" id="IPR010024">
    <property type="entry name" value="CHP16711"/>
</dbReference>
<sequence>MREIKFRAWDKEQKVMLLPEHQQFILIPTMPSWGADKHFPLKEKIPDIDCFDWASANLLCGRYEVMQYTGLKDKNGKEIYEGDLIKTKYGVINQVMMIHGAWSFTGGGSVGAYVSFNMENVDKEKEVEIIGNIHENPELLKEK</sequence>
<dbReference type="Gene3D" id="3.30.1490.160">
    <property type="entry name" value="ctc02137 like domains"/>
    <property type="match status" value="1"/>
</dbReference>
<protein>
    <recommendedName>
        <fullName evidence="1">YopX protein domain-containing protein</fullName>
    </recommendedName>
</protein>
<dbReference type="InterPro" id="IPR023385">
    <property type="entry name" value="YopX-like_C"/>
</dbReference>
<feature type="domain" description="YopX protein" evidence="1">
    <location>
        <begin position="5"/>
        <end position="141"/>
    </location>
</feature>
<organism evidence="2">
    <name type="scientific">marine sediment metagenome</name>
    <dbReference type="NCBI Taxonomy" id="412755"/>
    <lineage>
        <taxon>unclassified sequences</taxon>
        <taxon>metagenomes</taxon>
        <taxon>ecological metagenomes</taxon>
    </lineage>
</organism>
<evidence type="ECO:0000313" key="2">
    <source>
        <dbReference type="EMBL" id="KKM20719.1"/>
    </source>
</evidence>
<dbReference type="InterPro" id="IPR019096">
    <property type="entry name" value="YopX_protein"/>
</dbReference>